<protein>
    <submittedName>
        <fullName evidence="1">DUF1850 domain-containing protein</fullName>
    </submittedName>
</protein>
<gene>
    <name evidence="1" type="ORF">DCK97_20160</name>
</gene>
<dbReference type="InterPro" id="IPR015001">
    <property type="entry name" value="DUF1850"/>
</dbReference>
<reference evidence="1 2" key="1">
    <citation type="journal article" date="2018" name="Nat. Biotechnol.">
        <title>A standardized bacterial taxonomy based on genome phylogeny substantially revises the tree of life.</title>
        <authorList>
            <person name="Parks D.H."/>
            <person name="Chuvochina M."/>
            <person name="Waite D.W."/>
            <person name="Rinke C."/>
            <person name="Skarshewski A."/>
            <person name="Chaumeil P.A."/>
            <person name="Hugenholtz P."/>
        </authorList>
    </citation>
    <scope>NUCLEOTIDE SEQUENCE [LARGE SCALE GENOMIC DNA]</scope>
    <source>
        <strain evidence="1">UBA8739</strain>
    </source>
</reference>
<organism evidence="1 2">
    <name type="scientific">Tistrella mobilis</name>
    <dbReference type="NCBI Taxonomy" id="171437"/>
    <lineage>
        <taxon>Bacteria</taxon>
        <taxon>Pseudomonadati</taxon>
        <taxon>Pseudomonadota</taxon>
        <taxon>Alphaproteobacteria</taxon>
        <taxon>Geminicoccales</taxon>
        <taxon>Geminicoccaceae</taxon>
        <taxon>Tistrella</taxon>
    </lineage>
</organism>
<evidence type="ECO:0000313" key="1">
    <source>
        <dbReference type="EMBL" id="HAE49736.1"/>
    </source>
</evidence>
<sequence>MTTAAALGLCIALAAGGPPLTRLPADPDAALDRFTLAWTHSVERIRWREDWIIGRDGRLHAGEAAIEGSGAGMEPPDDARLIDGHWVYTPHLPPQDALTLANSTMTGPHEICIAGSCRSLFDLAPAARDRPVRLFPCPGDALSSGSTTAPEAGTAR</sequence>
<proteinExistence type="predicted"/>
<accession>A0A3B9IPS3</accession>
<dbReference type="EMBL" id="DMAI01000329">
    <property type="protein sequence ID" value="HAE49736.1"/>
    <property type="molecule type" value="Genomic_DNA"/>
</dbReference>
<evidence type="ECO:0000313" key="2">
    <source>
        <dbReference type="Proteomes" id="UP000257706"/>
    </source>
</evidence>
<dbReference type="Proteomes" id="UP000257706">
    <property type="component" value="Unassembled WGS sequence"/>
</dbReference>
<name>A0A3B9IPS3_9PROT</name>
<comment type="caution">
    <text evidence="1">The sequence shown here is derived from an EMBL/GenBank/DDBJ whole genome shotgun (WGS) entry which is preliminary data.</text>
</comment>
<dbReference type="AlphaFoldDB" id="A0A3B9IPS3"/>
<dbReference type="Pfam" id="PF08905">
    <property type="entry name" value="DUF1850"/>
    <property type="match status" value="1"/>
</dbReference>
<dbReference type="RefSeq" id="WP_296720137.1">
    <property type="nucleotide sequence ID" value="NZ_CP121027.1"/>
</dbReference>